<proteinExistence type="predicted"/>
<evidence type="ECO:0000256" key="8">
    <source>
        <dbReference type="PROSITE-ProRule" id="PRU10141"/>
    </source>
</evidence>
<dbReference type="Gene3D" id="1.10.510.10">
    <property type="entry name" value="Transferase(Phosphotransferase) domain 1"/>
    <property type="match status" value="1"/>
</dbReference>
<keyword evidence="8" id="KW-0067">ATP-binding</keyword>
<dbReference type="AlphaFoldDB" id="A0AAV7EMC8"/>
<feature type="domain" description="Protein kinase" evidence="12">
    <location>
        <begin position="357"/>
        <end position="622"/>
    </location>
</feature>
<dbReference type="InterPro" id="IPR046959">
    <property type="entry name" value="PRK1-6/SRF4-like"/>
</dbReference>
<dbReference type="Pfam" id="PF07714">
    <property type="entry name" value="PK_Tyr_Ser-Thr"/>
    <property type="match status" value="1"/>
</dbReference>
<dbReference type="InterPro" id="IPR000719">
    <property type="entry name" value="Prot_kinase_dom"/>
</dbReference>
<keyword evidence="7 10" id="KW-0472">Membrane</keyword>
<dbReference type="PROSITE" id="PS51450">
    <property type="entry name" value="LRR"/>
    <property type="match status" value="1"/>
</dbReference>
<feature type="region of interest" description="Disordered" evidence="9">
    <location>
        <begin position="293"/>
        <end position="320"/>
    </location>
</feature>
<evidence type="ECO:0000256" key="1">
    <source>
        <dbReference type="ARBA" id="ARBA00004370"/>
    </source>
</evidence>
<accession>A0AAV7EMC8</accession>
<dbReference type="PANTHER" id="PTHR48007">
    <property type="entry name" value="LEUCINE-RICH REPEAT RECEPTOR-LIKE PROTEIN KINASE PXC1"/>
    <property type="match status" value="1"/>
</dbReference>
<feature type="signal peptide" evidence="11">
    <location>
        <begin position="1"/>
        <end position="23"/>
    </location>
</feature>
<evidence type="ECO:0000313" key="13">
    <source>
        <dbReference type="EMBL" id="KAG9448752.1"/>
    </source>
</evidence>
<evidence type="ECO:0000256" key="5">
    <source>
        <dbReference type="ARBA" id="ARBA00022737"/>
    </source>
</evidence>
<dbReference type="InterPro" id="IPR013210">
    <property type="entry name" value="LRR_N_plant-typ"/>
</dbReference>
<gene>
    <name evidence="13" type="ORF">H6P81_008717</name>
</gene>
<dbReference type="InterPro" id="IPR032675">
    <property type="entry name" value="LRR_dom_sf"/>
</dbReference>
<dbReference type="Gene3D" id="3.80.10.10">
    <property type="entry name" value="Ribonuclease Inhibitor"/>
    <property type="match status" value="2"/>
</dbReference>
<keyword evidence="4 11" id="KW-0732">Signal</keyword>
<dbReference type="GO" id="GO:0004672">
    <property type="term" value="F:protein kinase activity"/>
    <property type="evidence" value="ECO:0007669"/>
    <property type="project" value="InterPro"/>
</dbReference>
<evidence type="ECO:0000256" key="7">
    <source>
        <dbReference type="ARBA" id="ARBA00023136"/>
    </source>
</evidence>
<evidence type="ECO:0000256" key="9">
    <source>
        <dbReference type="SAM" id="MobiDB-lite"/>
    </source>
</evidence>
<dbReference type="PROSITE" id="PS50011">
    <property type="entry name" value="PROTEIN_KINASE_DOM"/>
    <property type="match status" value="1"/>
</dbReference>
<dbReference type="Gene3D" id="3.30.200.20">
    <property type="entry name" value="Phosphorylase Kinase, domain 1"/>
    <property type="match status" value="1"/>
</dbReference>
<dbReference type="InterPro" id="IPR001611">
    <property type="entry name" value="Leu-rich_rpt"/>
</dbReference>
<dbReference type="Proteomes" id="UP000825729">
    <property type="component" value="Unassembled WGS sequence"/>
</dbReference>
<dbReference type="FunFam" id="3.80.10.10:FF:000400">
    <property type="entry name" value="Nuclear pore complex protein NUP107"/>
    <property type="match status" value="1"/>
</dbReference>
<keyword evidence="14" id="KW-1185">Reference proteome</keyword>
<keyword evidence="8" id="KW-0547">Nucleotide-binding</keyword>
<dbReference type="SUPFAM" id="SSF56112">
    <property type="entry name" value="Protein kinase-like (PK-like)"/>
    <property type="match status" value="1"/>
</dbReference>
<dbReference type="Pfam" id="PF13855">
    <property type="entry name" value="LRR_8"/>
    <property type="match status" value="1"/>
</dbReference>
<reference evidence="13 14" key="1">
    <citation type="submission" date="2021-07" db="EMBL/GenBank/DDBJ databases">
        <title>The Aristolochia fimbriata genome: insights into angiosperm evolution, floral development and chemical biosynthesis.</title>
        <authorList>
            <person name="Jiao Y."/>
        </authorList>
    </citation>
    <scope>NUCLEOTIDE SEQUENCE [LARGE SCALE GENOMIC DNA]</scope>
    <source>
        <strain evidence="13">IBCAS-2021</strain>
        <tissue evidence="13">Leaf</tissue>
    </source>
</reference>
<dbReference type="GO" id="GO:0005524">
    <property type="term" value="F:ATP binding"/>
    <property type="evidence" value="ECO:0007669"/>
    <property type="project" value="UniProtKB-UniRule"/>
</dbReference>
<evidence type="ECO:0000256" key="3">
    <source>
        <dbReference type="ARBA" id="ARBA00022692"/>
    </source>
</evidence>
<dbReference type="Pfam" id="PF08263">
    <property type="entry name" value="LRRNT_2"/>
    <property type="match status" value="1"/>
</dbReference>
<keyword evidence="3 10" id="KW-0812">Transmembrane</keyword>
<feature type="binding site" evidence="8">
    <location>
        <position position="385"/>
    </location>
    <ligand>
        <name>ATP</name>
        <dbReference type="ChEBI" id="CHEBI:30616"/>
    </ligand>
</feature>
<dbReference type="InterPro" id="IPR001245">
    <property type="entry name" value="Ser-Thr/Tyr_kinase_cat_dom"/>
</dbReference>
<sequence length="634" mass="70396">MGKTPIWVFLLSVTLLFYTSVSVQDDVKQSLLDFFDELSGGGVRPADPDFGWNQTSDPCKWFGIDCTKQYDIKRIALEGVGLAGTLDKVGMGIICSIESILVLSVQNNSIGGGIPDVFSDCKHLTHLFFARNKFSGEVPDSISSLNNLKKLDISNNNLSGELPDLNKISGLVMFLAENNNLTGQIPDLDFVNLQQFNVSFNNLSGPVPDLDGRFDASTVMGNSQLCGKPLQNKCPPSPPSKHSKSKNGEKILMYLGYILLAAVFVFFFLFVLLRRRKKNAEEKVTPLENKKMESLKESKTKTTKASTEGSSTDYKTTSKSEYSIHSPNDLSMSMVSQSLVIVTRSSEKGLKFEDLLKAPAELLGRGRYGSLYKVMFGNGSDLAVKRIKDWVISKEEFQTRMEKIDQTKHPNIMAPVAFYCSKEEKLVVYEFQPNGSLYKLLHCGNEANGRSTFDWGSRLSVASTIAEAVAYMHNELNEEGIGHGNLKSSNIMFNSNMEACISEYGLMPMDDTSTSSVHHVAMDQSRVQPTDTFKSDVYKFGVILLELLTGKLVQNNGFDLARWVHSVVREEWTVEVFDKGLIMEGASEERMVNLLQVALKCINPSAAARPPMNQVANMINTIREEEERSIVSEA</sequence>
<feature type="chain" id="PRO_5043619482" description="Protein kinase domain-containing protein" evidence="11">
    <location>
        <begin position="24"/>
        <end position="634"/>
    </location>
</feature>
<organism evidence="13 14">
    <name type="scientific">Aristolochia fimbriata</name>
    <name type="common">White veined hardy Dutchman's pipe vine</name>
    <dbReference type="NCBI Taxonomy" id="158543"/>
    <lineage>
        <taxon>Eukaryota</taxon>
        <taxon>Viridiplantae</taxon>
        <taxon>Streptophyta</taxon>
        <taxon>Embryophyta</taxon>
        <taxon>Tracheophyta</taxon>
        <taxon>Spermatophyta</taxon>
        <taxon>Magnoliopsida</taxon>
        <taxon>Magnoliidae</taxon>
        <taxon>Piperales</taxon>
        <taxon>Aristolochiaceae</taxon>
        <taxon>Aristolochia</taxon>
    </lineage>
</organism>
<dbReference type="GO" id="GO:0016020">
    <property type="term" value="C:membrane"/>
    <property type="evidence" value="ECO:0007669"/>
    <property type="project" value="UniProtKB-SubCell"/>
</dbReference>
<evidence type="ECO:0000256" key="2">
    <source>
        <dbReference type="ARBA" id="ARBA00022614"/>
    </source>
</evidence>
<evidence type="ECO:0000256" key="4">
    <source>
        <dbReference type="ARBA" id="ARBA00022729"/>
    </source>
</evidence>
<name>A0AAV7EMC8_ARIFI</name>
<keyword evidence="6 10" id="KW-1133">Transmembrane helix</keyword>
<evidence type="ECO:0000256" key="10">
    <source>
        <dbReference type="SAM" id="Phobius"/>
    </source>
</evidence>
<feature type="transmembrane region" description="Helical" evidence="10">
    <location>
        <begin position="251"/>
        <end position="273"/>
    </location>
</feature>
<evidence type="ECO:0000256" key="6">
    <source>
        <dbReference type="ARBA" id="ARBA00022989"/>
    </source>
</evidence>
<comment type="subcellular location">
    <subcellularLocation>
        <location evidence="1">Membrane</location>
    </subcellularLocation>
</comment>
<dbReference type="InterPro" id="IPR017441">
    <property type="entry name" value="Protein_kinase_ATP_BS"/>
</dbReference>
<evidence type="ECO:0000259" key="12">
    <source>
        <dbReference type="PROSITE" id="PS50011"/>
    </source>
</evidence>
<dbReference type="EMBL" id="JAINDJ010000004">
    <property type="protein sequence ID" value="KAG9448752.1"/>
    <property type="molecule type" value="Genomic_DNA"/>
</dbReference>
<protein>
    <recommendedName>
        <fullName evidence="12">Protein kinase domain-containing protein</fullName>
    </recommendedName>
</protein>
<dbReference type="InterPro" id="IPR011009">
    <property type="entry name" value="Kinase-like_dom_sf"/>
</dbReference>
<comment type="caution">
    <text evidence="13">The sequence shown here is derived from an EMBL/GenBank/DDBJ whole genome shotgun (WGS) entry which is preliminary data.</text>
</comment>
<dbReference type="PANTHER" id="PTHR48007:SF79">
    <property type="entry name" value="(WILD MALAYSIAN BANANA) HYPOTHETICAL PROTEIN"/>
    <property type="match status" value="1"/>
</dbReference>
<evidence type="ECO:0000256" key="11">
    <source>
        <dbReference type="SAM" id="SignalP"/>
    </source>
</evidence>
<keyword evidence="2" id="KW-0433">Leucine-rich repeat</keyword>
<dbReference type="PROSITE" id="PS00107">
    <property type="entry name" value="PROTEIN_KINASE_ATP"/>
    <property type="match status" value="1"/>
</dbReference>
<evidence type="ECO:0000313" key="14">
    <source>
        <dbReference type="Proteomes" id="UP000825729"/>
    </source>
</evidence>
<dbReference type="SUPFAM" id="SSF52058">
    <property type="entry name" value="L domain-like"/>
    <property type="match status" value="1"/>
</dbReference>
<feature type="compositionally biased region" description="Low complexity" evidence="9">
    <location>
        <begin position="303"/>
        <end position="312"/>
    </location>
</feature>
<keyword evidence="5" id="KW-0677">Repeat</keyword>